<protein>
    <submittedName>
        <fullName evidence="2">Lysyl oxidase-like protein 2/3/4</fullName>
    </submittedName>
</protein>
<organism evidence="2 3">
    <name type="scientific">Colletotrichum orchidophilum</name>
    <dbReference type="NCBI Taxonomy" id="1209926"/>
    <lineage>
        <taxon>Eukaryota</taxon>
        <taxon>Fungi</taxon>
        <taxon>Dikarya</taxon>
        <taxon>Ascomycota</taxon>
        <taxon>Pezizomycotina</taxon>
        <taxon>Sordariomycetes</taxon>
        <taxon>Hypocreomycetidae</taxon>
        <taxon>Glomerellales</taxon>
        <taxon>Glomerellaceae</taxon>
        <taxon>Colletotrichum</taxon>
    </lineage>
</organism>
<dbReference type="Gene3D" id="3.90.660.10">
    <property type="match status" value="1"/>
</dbReference>
<accession>A0A1G4B484</accession>
<evidence type="ECO:0000313" key="3">
    <source>
        <dbReference type="Proteomes" id="UP000176998"/>
    </source>
</evidence>
<sequence length="170" mass="18650">MMRKFHYAPASVRGKPKEKHEKRFGEGFEMGGTWSNLKTSSGTADVENTFYATKHSNPELVNTTAPNTAVQDVAGALFLIEGLLNRQLMPYSHETFTLWMICNHQSANDGLDELGTGQHDKDLFDAMISSLGAVPGRESGFIEVLCWYALGVHSMAGTFELVGIYKLGGC</sequence>
<reference evidence="2 3" key="1">
    <citation type="submission" date="2016-09" db="EMBL/GenBank/DDBJ databases">
        <authorList>
            <person name="Capua I."/>
            <person name="De Benedictis P."/>
            <person name="Joannis T."/>
            <person name="Lombin L.H."/>
            <person name="Cattoli G."/>
        </authorList>
    </citation>
    <scope>NUCLEOTIDE SEQUENCE [LARGE SCALE GENOMIC DNA]</scope>
    <source>
        <strain evidence="2 3">IMI 309357</strain>
    </source>
</reference>
<dbReference type="OrthoDB" id="7777654at2759"/>
<evidence type="ECO:0000256" key="1">
    <source>
        <dbReference type="SAM" id="MobiDB-lite"/>
    </source>
</evidence>
<dbReference type="Proteomes" id="UP000176998">
    <property type="component" value="Unassembled WGS sequence"/>
</dbReference>
<gene>
    <name evidence="2" type="ORF">CORC01_08510</name>
</gene>
<evidence type="ECO:0000313" key="2">
    <source>
        <dbReference type="EMBL" id="OHE96133.1"/>
    </source>
</evidence>
<dbReference type="GeneID" id="34561650"/>
<comment type="caution">
    <text evidence="2">The sequence shown here is derived from an EMBL/GenBank/DDBJ whole genome shotgun (WGS) entry which is preliminary data.</text>
</comment>
<proteinExistence type="predicted"/>
<dbReference type="AlphaFoldDB" id="A0A1G4B484"/>
<keyword evidence="3" id="KW-1185">Reference proteome</keyword>
<feature type="region of interest" description="Disordered" evidence="1">
    <location>
        <begin position="1"/>
        <end position="21"/>
    </location>
</feature>
<dbReference type="STRING" id="1209926.A0A1G4B484"/>
<dbReference type="RefSeq" id="XP_022473294.1">
    <property type="nucleotide sequence ID" value="XM_022620140.1"/>
</dbReference>
<dbReference type="EMBL" id="MJBS01000073">
    <property type="protein sequence ID" value="OHE96133.1"/>
    <property type="molecule type" value="Genomic_DNA"/>
</dbReference>
<name>A0A1G4B484_9PEZI</name>